<dbReference type="GO" id="GO:0015986">
    <property type="term" value="P:proton motive force-driven ATP synthesis"/>
    <property type="evidence" value="ECO:0007669"/>
    <property type="project" value="InterPro"/>
</dbReference>
<evidence type="ECO:0000256" key="13">
    <source>
        <dbReference type="SAM" id="Phobius"/>
    </source>
</evidence>
<dbReference type="GeneID" id="7671947"/>
<dbReference type="RefSeq" id="YP_002734948.1">
    <property type="nucleotide sequence ID" value="NC_012449.1"/>
</dbReference>
<accession>B7SM91</accession>
<organism evidence="14">
    <name type="scientific">Coptosoma bifarium</name>
    <name type="common">Stink bug</name>
    <dbReference type="NCBI Taxonomy" id="1589673"/>
    <lineage>
        <taxon>Eukaryota</taxon>
        <taxon>Metazoa</taxon>
        <taxon>Ecdysozoa</taxon>
        <taxon>Arthropoda</taxon>
        <taxon>Hexapoda</taxon>
        <taxon>Insecta</taxon>
        <taxon>Pterygota</taxon>
        <taxon>Neoptera</taxon>
        <taxon>Paraneoptera</taxon>
        <taxon>Hemiptera</taxon>
        <taxon>Heteroptera</taxon>
        <taxon>Panheteroptera</taxon>
        <taxon>Pentatomomorpha</taxon>
        <taxon>Pentatomoidea</taxon>
        <taxon>Plataspidae</taxon>
        <taxon>Coptosoma</taxon>
    </lineage>
</organism>
<keyword evidence="4 12" id="KW-0813">Transport</keyword>
<evidence type="ECO:0000256" key="7">
    <source>
        <dbReference type="ARBA" id="ARBA00022781"/>
    </source>
</evidence>
<evidence type="ECO:0000256" key="5">
    <source>
        <dbReference type="ARBA" id="ARBA00022547"/>
    </source>
</evidence>
<dbReference type="GO" id="GO:0015078">
    <property type="term" value="F:proton transmembrane transporter activity"/>
    <property type="evidence" value="ECO:0007669"/>
    <property type="project" value="InterPro"/>
</dbReference>
<sequence>MPQMSPLWWEYLYLYFLGALMLIIILNYHAPNNVNAKMKENSSTINEMNWKW</sequence>
<evidence type="ECO:0000256" key="9">
    <source>
        <dbReference type="ARBA" id="ARBA00023065"/>
    </source>
</evidence>
<evidence type="ECO:0000256" key="6">
    <source>
        <dbReference type="ARBA" id="ARBA00022692"/>
    </source>
</evidence>
<evidence type="ECO:0000256" key="1">
    <source>
        <dbReference type="ARBA" id="ARBA00004304"/>
    </source>
</evidence>
<evidence type="ECO:0000256" key="8">
    <source>
        <dbReference type="ARBA" id="ARBA00022989"/>
    </source>
</evidence>
<keyword evidence="11 13" id="KW-0472">Membrane</keyword>
<comment type="subcellular location">
    <subcellularLocation>
        <location evidence="1 12">Mitochondrion membrane</location>
        <topology evidence="1 12">Single-pass membrane protein</topology>
    </subcellularLocation>
</comment>
<comment type="subunit">
    <text evidence="3">F-type ATPases have 2 components, CF(1) - the catalytic core - and CF(0) - the membrane proton channel.</text>
</comment>
<dbReference type="AlphaFoldDB" id="B7SM91"/>
<protein>
    <recommendedName>
        <fullName evidence="12">ATP synthase complex subunit 8</fullName>
    </recommendedName>
</protein>
<keyword evidence="5 12" id="KW-0138">CF(0)</keyword>
<dbReference type="GO" id="GO:0031966">
    <property type="term" value="C:mitochondrial membrane"/>
    <property type="evidence" value="ECO:0007669"/>
    <property type="project" value="UniProtKB-SubCell"/>
</dbReference>
<dbReference type="GO" id="GO:0045259">
    <property type="term" value="C:proton-transporting ATP synthase complex"/>
    <property type="evidence" value="ECO:0007669"/>
    <property type="project" value="UniProtKB-KW"/>
</dbReference>
<geneLocation type="mitochondrion" evidence="14"/>
<dbReference type="CTD" id="4509"/>
<keyword evidence="9 12" id="KW-0406">Ion transport</keyword>
<keyword evidence="8 13" id="KW-1133">Transmembrane helix</keyword>
<dbReference type="EMBL" id="EU427334">
    <property type="protein sequence ID" value="ABZ01985.1"/>
    <property type="molecule type" value="Genomic_DNA"/>
</dbReference>
<reference evidence="14" key="1">
    <citation type="journal article" date="2008" name="BMC Genomics">
        <title>Comparative and phylogenomic studies on the mitochondrial genomes of Pentatomomorpha (Insecta: Hemiptera: Heteroptera).</title>
        <authorList>
            <person name="Hua J."/>
            <person name="Li M."/>
            <person name="Dong P."/>
            <person name="Cui Y."/>
            <person name="Xie Q."/>
            <person name="Bu W."/>
        </authorList>
    </citation>
    <scope>NUCLEOTIDE SEQUENCE</scope>
</reference>
<dbReference type="Pfam" id="PF00895">
    <property type="entry name" value="ATP-synt_8"/>
    <property type="match status" value="1"/>
</dbReference>
<evidence type="ECO:0000256" key="11">
    <source>
        <dbReference type="ARBA" id="ARBA00023136"/>
    </source>
</evidence>
<comment type="similarity">
    <text evidence="2 12">Belongs to the ATPase protein 8 family.</text>
</comment>
<feature type="transmembrane region" description="Helical" evidence="13">
    <location>
        <begin position="12"/>
        <end position="30"/>
    </location>
</feature>
<evidence type="ECO:0000256" key="12">
    <source>
        <dbReference type="RuleBase" id="RU003661"/>
    </source>
</evidence>
<evidence type="ECO:0000313" key="14">
    <source>
        <dbReference type="EMBL" id="ABZ01985.1"/>
    </source>
</evidence>
<name>B7SM91_COPBI</name>
<evidence type="ECO:0000256" key="10">
    <source>
        <dbReference type="ARBA" id="ARBA00023128"/>
    </source>
</evidence>
<evidence type="ECO:0000256" key="3">
    <source>
        <dbReference type="ARBA" id="ARBA00011291"/>
    </source>
</evidence>
<evidence type="ECO:0000256" key="4">
    <source>
        <dbReference type="ARBA" id="ARBA00022448"/>
    </source>
</evidence>
<proteinExistence type="inferred from homology"/>
<keyword evidence="6 12" id="KW-0812">Transmembrane</keyword>
<evidence type="ECO:0000256" key="2">
    <source>
        <dbReference type="ARBA" id="ARBA00008892"/>
    </source>
</evidence>
<dbReference type="InterPro" id="IPR001421">
    <property type="entry name" value="ATP8_metazoa"/>
</dbReference>
<keyword evidence="7 12" id="KW-0375">Hydrogen ion transport</keyword>
<gene>
    <name evidence="14" type="primary">ATP8</name>
</gene>
<keyword evidence="10 12" id="KW-0496">Mitochondrion</keyword>